<comment type="cofactor">
    <cofactor evidence="2">
        <name>Mn(2+)</name>
        <dbReference type="ChEBI" id="CHEBI:29035"/>
    </cofactor>
    <text evidence="2">Binds 2 manganese ions per subunit.</text>
</comment>
<feature type="domain" description="Cupin type-1" evidence="3">
    <location>
        <begin position="235"/>
        <end position="377"/>
    </location>
</feature>
<keyword evidence="2" id="KW-0464">Manganese</keyword>
<dbReference type="Pfam" id="PF00190">
    <property type="entry name" value="Cupin_1"/>
    <property type="match status" value="2"/>
</dbReference>
<feature type="binding site" evidence="2">
    <location>
        <position position="147"/>
    </location>
    <ligand>
        <name>Mn(2+)</name>
        <dbReference type="ChEBI" id="CHEBI:29035"/>
        <label>1</label>
    </ligand>
</feature>
<feature type="domain" description="Cupin type-1" evidence="3">
    <location>
        <begin position="56"/>
        <end position="200"/>
    </location>
</feature>
<dbReference type="GO" id="GO:0033609">
    <property type="term" value="P:oxalate metabolic process"/>
    <property type="evidence" value="ECO:0007669"/>
    <property type="project" value="InterPro"/>
</dbReference>
<dbReference type="eggNOG" id="COG2140">
    <property type="taxonomic scope" value="Bacteria"/>
</dbReference>
<evidence type="ECO:0000259" key="3">
    <source>
        <dbReference type="SMART" id="SM00835"/>
    </source>
</evidence>
<keyword evidence="1 2" id="KW-0479">Metal-binding</keyword>
<dbReference type="CDD" id="cd20305">
    <property type="entry name" value="cupin_OxDC_C"/>
    <property type="match status" value="1"/>
</dbReference>
<dbReference type="AlphaFoldDB" id="L0DR70"/>
<keyword evidence="5" id="KW-1185">Reference proteome</keyword>
<name>L0DR70_SINAD</name>
<dbReference type="KEGG" id="saci:Sinac_7471"/>
<evidence type="ECO:0000313" key="5">
    <source>
        <dbReference type="Proteomes" id="UP000010798"/>
    </source>
</evidence>
<dbReference type="STRING" id="886293.Sinac_7471"/>
<dbReference type="PANTHER" id="PTHR35848">
    <property type="entry name" value="OXALATE-BINDING PROTEIN"/>
    <property type="match status" value="1"/>
</dbReference>
<feature type="binding site" evidence="2">
    <location>
        <position position="108"/>
    </location>
    <ligand>
        <name>Mn(2+)</name>
        <dbReference type="ChEBI" id="CHEBI:29035"/>
        <label>1</label>
    </ligand>
</feature>
<dbReference type="Gene3D" id="2.60.120.10">
    <property type="entry name" value="Jelly Rolls"/>
    <property type="match status" value="2"/>
</dbReference>
<feature type="binding site" evidence="2">
    <location>
        <position position="283"/>
    </location>
    <ligand>
        <name>Mn(2+)</name>
        <dbReference type="ChEBI" id="CHEBI:29035"/>
        <label>2</label>
    </ligand>
</feature>
<reference evidence="4 5" key="1">
    <citation type="submission" date="2012-02" db="EMBL/GenBank/DDBJ databases">
        <title>Complete sequence of chromosome of Singulisphaera acidiphila DSM 18658.</title>
        <authorList>
            <consortium name="US DOE Joint Genome Institute (JGI-PGF)"/>
            <person name="Lucas S."/>
            <person name="Copeland A."/>
            <person name="Lapidus A."/>
            <person name="Glavina del Rio T."/>
            <person name="Dalin E."/>
            <person name="Tice H."/>
            <person name="Bruce D."/>
            <person name="Goodwin L."/>
            <person name="Pitluck S."/>
            <person name="Peters L."/>
            <person name="Ovchinnikova G."/>
            <person name="Chertkov O."/>
            <person name="Kyrpides N."/>
            <person name="Mavromatis K."/>
            <person name="Ivanova N."/>
            <person name="Brettin T."/>
            <person name="Detter J.C."/>
            <person name="Han C."/>
            <person name="Larimer F."/>
            <person name="Land M."/>
            <person name="Hauser L."/>
            <person name="Markowitz V."/>
            <person name="Cheng J.-F."/>
            <person name="Hugenholtz P."/>
            <person name="Woyke T."/>
            <person name="Wu D."/>
            <person name="Tindall B."/>
            <person name="Pomrenke H."/>
            <person name="Brambilla E."/>
            <person name="Klenk H.-P."/>
            <person name="Eisen J.A."/>
        </authorList>
    </citation>
    <scope>NUCLEOTIDE SEQUENCE [LARGE SCALE GENOMIC DNA]</scope>
    <source>
        <strain evidence="5">ATCC BAA-1392 / DSM 18658 / VKM B-2454 / MOB10</strain>
    </source>
</reference>
<dbReference type="SMART" id="SM00835">
    <property type="entry name" value="Cupin_1"/>
    <property type="match status" value="2"/>
</dbReference>
<dbReference type="Proteomes" id="UP000010798">
    <property type="component" value="Chromosome"/>
</dbReference>
<dbReference type="CDD" id="cd20304">
    <property type="entry name" value="cupin_OxDC_N"/>
    <property type="match status" value="1"/>
</dbReference>
<evidence type="ECO:0000256" key="1">
    <source>
        <dbReference type="ARBA" id="ARBA00022723"/>
    </source>
</evidence>
<dbReference type="PROSITE" id="PS51318">
    <property type="entry name" value="TAT"/>
    <property type="match status" value="1"/>
</dbReference>
<dbReference type="InterPro" id="IPR014710">
    <property type="entry name" value="RmlC-like_jellyroll"/>
</dbReference>
<evidence type="ECO:0000313" key="4">
    <source>
        <dbReference type="EMBL" id="AGA31505.1"/>
    </source>
</evidence>
<accession>L0DR70</accession>
<dbReference type="InterPro" id="IPR006045">
    <property type="entry name" value="Cupin_1"/>
</dbReference>
<dbReference type="SUPFAM" id="SSF51182">
    <property type="entry name" value="RmlC-like cupins"/>
    <property type="match status" value="1"/>
</dbReference>
<gene>
    <name evidence="4" type="ordered locus">Sinac_7471</name>
</gene>
<dbReference type="PANTHER" id="PTHR35848:SF9">
    <property type="entry name" value="SLL1358 PROTEIN"/>
    <property type="match status" value="1"/>
</dbReference>
<feature type="binding site" evidence="2">
    <location>
        <position position="327"/>
    </location>
    <ligand>
        <name>Mn(2+)</name>
        <dbReference type="ChEBI" id="CHEBI:29035"/>
        <label>2</label>
    </ligand>
</feature>
<dbReference type="InterPro" id="IPR051610">
    <property type="entry name" value="GPI/OXD"/>
</dbReference>
<protein>
    <submittedName>
        <fullName evidence="4">Bicupin, oxalate decarboxylase family</fullName>
    </submittedName>
</protein>
<proteinExistence type="predicted"/>
<dbReference type="InterPro" id="IPR006311">
    <property type="entry name" value="TAT_signal"/>
</dbReference>
<dbReference type="OrthoDB" id="9797047at2"/>
<feature type="binding site" evidence="2">
    <location>
        <position position="281"/>
    </location>
    <ligand>
        <name>Mn(2+)</name>
        <dbReference type="ChEBI" id="CHEBI:29035"/>
        <label>2</label>
    </ligand>
</feature>
<dbReference type="InterPro" id="IPR011051">
    <property type="entry name" value="RmlC_Cupin_sf"/>
</dbReference>
<dbReference type="GO" id="GO:0046872">
    <property type="term" value="F:metal ion binding"/>
    <property type="evidence" value="ECO:0007669"/>
    <property type="project" value="UniProtKB-KW"/>
</dbReference>
<sequence>MSDFQRRDFLAGAAAFAAATTAALVGTKRAEAGDPSFMNNVPDPLLAGEDLPTFKFALEKSTGKVIGNSYGKEATVKQLPISKGIAGVSMKLEPGAMRELHWHATAAEWAFVIEGRVRTTVIDPQGNAETNDFGPGDVWYFPRGHGHMLECLGHQPTHFILIFDNGYFSEFGTFSITDWIGHVPKPLLAKNFGLPESAFDGFPKEEVYFARGAVPPEEPASPLRGYKLPPLTHKYELLAQTPHGIFKGGREWRVDSSRFPISKTVTGVILDLDPGALRELHWHPTADEWQYIIEGKVSITLFGSGGRYRTEILEKGDVGYIPQGYGHSIENIGDTPSRTLLGFNTGTYETIDLSQWIAGNPVDVLATNFSKPASLVEKFPHHDVFIADKDGATKQPESQQP</sequence>
<organism evidence="4 5">
    <name type="scientific">Singulisphaera acidiphila (strain ATCC BAA-1392 / DSM 18658 / VKM B-2454 / MOB10)</name>
    <dbReference type="NCBI Taxonomy" id="886293"/>
    <lineage>
        <taxon>Bacteria</taxon>
        <taxon>Pseudomonadati</taxon>
        <taxon>Planctomycetota</taxon>
        <taxon>Planctomycetia</taxon>
        <taxon>Isosphaerales</taxon>
        <taxon>Isosphaeraceae</taxon>
        <taxon>Singulisphaera</taxon>
    </lineage>
</organism>
<feature type="binding site" evidence="2">
    <location>
        <position position="101"/>
    </location>
    <ligand>
        <name>Mn(2+)</name>
        <dbReference type="ChEBI" id="CHEBI:29035"/>
        <label>1</label>
    </ligand>
</feature>
<dbReference type="InterPro" id="IPR017774">
    <property type="entry name" value="Bicupin_oxalate_deCO2ase/Oxase"/>
</dbReference>
<dbReference type="HOGENOM" id="CLU_030515_0_1_0"/>
<dbReference type="EMBL" id="CP003364">
    <property type="protein sequence ID" value="AGA31505.1"/>
    <property type="molecule type" value="Genomic_DNA"/>
</dbReference>
<dbReference type="NCBIfam" id="TIGR03404">
    <property type="entry name" value="bicupin_oxalic"/>
    <property type="match status" value="1"/>
</dbReference>
<dbReference type="RefSeq" id="WP_015250570.1">
    <property type="nucleotide sequence ID" value="NC_019892.1"/>
</dbReference>
<feature type="binding site" evidence="2">
    <location>
        <position position="103"/>
    </location>
    <ligand>
        <name>Mn(2+)</name>
        <dbReference type="ChEBI" id="CHEBI:29035"/>
        <label>1</label>
    </ligand>
</feature>
<evidence type="ECO:0000256" key="2">
    <source>
        <dbReference type="PIRSR" id="PIRSR617774-2"/>
    </source>
</evidence>
<feature type="binding site" evidence="2">
    <location>
        <position position="288"/>
    </location>
    <ligand>
        <name>Mn(2+)</name>
        <dbReference type="ChEBI" id="CHEBI:29035"/>
        <label>2</label>
    </ligand>
</feature>